<dbReference type="SUPFAM" id="SSF56112">
    <property type="entry name" value="Protein kinase-like (PK-like)"/>
    <property type="match status" value="1"/>
</dbReference>
<dbReference type="PROSITE" id="PS00108">
    <property type="entry name" value="PROTEIN_KINASE_ST"/>
    <property type="match status" value="1"/>
</dbReference>
<organism evidence="10 11">
    <name type="scientific">Tengunoibacter tsumagoiensis</name>
    <dbReference type="NCBI Taxonomy" id="2014871"/>
    <lineage>
        <taxon>Bacteria</taxon>
        <taxon>Bacillati</taxon>
        <taxon>Chloroflexota</taxon>
        <taxon>Ktedonobacteria</taxon>
        <taxon>Ktedonobacterales</taxon>
        <taxon>Dictyobacteraceae</taxon>
        <taxon>Tengunoibacter</taxon>
    </lineage>
</organism>
<gene>
    <name evidence="10" type="ORF">KTT_13240</name>
</gene>
<dbReference type="InterPro" id="IPR030616">
    <property type="entry name" value="Aur-like"/>
</dbReference>
<dbReference type="EMBL" id="BIFR01000001">
    <property type="protein sequence ID" value="GCE11465.1"/>
    <property type="molecule type" value="Genomic_DNA"/>
</dbReference>
<feature type="binding site" evidence="7">
    <location>
        <position position="43"/>
    </location>
    <ligand>
        <name>ATP</name>
        <dbReference type="ChEBI" id="CHEBI:30616"/>
    </ligand>
</feature>
<evidence type="ECO:0000259" key="9">
    <source>
        <dbReference type="PROSITE" id="PS50011"/>
    </source>
</evidence>
<comment type="caution">
    <text evidence="10">The sequence shown here is derived from an EMBL/GenBank/DDBJ whole genome shotgun (WGS) entry which is preliminary data.</text>
</comment>
<dbReference type="PROSITE" id="PS50011">
    <property type="entry name" value="PROTEIN_KINASE_DOM"/>
    <property type="match status" value="1"/>
</dbReference>
<dbReference type="Gene3D" id="1.10.510.10">
    <property type="entry name" value="Transferase(Phosphotransferase) domain 1"/>
    <property type="match status" value="1"/>
</dbReference>
<evidence type="ECO:0000256" key="6">
    <source>
        <dbReference type="ARBA" id="ARBA00022840"/>
    </source>
</evidence>
<evidence type="ECO:0000256" key="5">
    <source>
        <dbReference type="ARBA" id="ARBA00022777"/>
    </source>
</evidence>
<dbReference type="AlphaFoldDB" id="A0A401ZXA0"/>
<evidence type="ECO:0000256" key="8">
    <source>
        <dbReference type="SAM" id="Phobius"/>
    </source>
</evidence>
<keyword evidence="5" id="KW-0418">Kinase</keyword>
<dbReference type="GO" id="GO:0004674">
    <property type="term" value="F:protein serine/threonine kinase activity"/>
    <property type="evidence" value="ECO:0007669"/>
    <property type="project" value="UniProtKB-KW"/>
</dbReference>
<keyword evidence="4 7" id="KW-0547">Nucleotide-binding</keyword>
<evidence type="ECO:0000256" key="3">
    <source>
        <dbReference type="ARBA" id="ARBA00022679"/>
    </source>
</evidence>
<proteinExistence type="predicted"/>
<feature type="domain" description="Protein kinase" evidence="9">
    <location>
        <begin position="14"/>
        <end position="275"/>
    </location>
</feature>
<keyword evidence="11" id="KW-1185">Reference proteome</keyword>
<dbReference type="GO" id="GO:0005524">
    <property type="term" value="F:ATP binding"/>
    <property type="evidence" value="ECO:0007669"/>
    <property type="project" value="UniProtKB-UniRule"/>
</dbReference>
<dbReference type="CDD" id="cd14014">
    <property type="entry name" value="STKc_PknB_like"/>
    <property type="match status" value="1"/>
</dbReference>
<dbReference type="InterPro" id="IPR011009">
    <property type="entry name" value="Kinase-like_dom_sf"/>
</dbReference>
<keyword evidence="8" id="KW-0472">Membrane</keyword>
<evidence type="ECO:0000256" key="1">
    <source>
        <dbReference type="ARBA" id="ARBA00012513"/>
    </source>
</evidence>
<protein>
    <recommendedName>
        <fullName evidence="1">non-specific serine/threonine protein kinase</fullName>
        <ecNumber evidence="1">2.7.11.1</ecNumber>
    </recommendedName>
</protein>
<keyword evidence="6 7" id="KW-0067">ATP-binding</keyword>
<keyword evidence="2" id="KW-0723">Serine/threonine-protein kinase</keyword>
<dbReference type="Pfam" id="PF00069">
    <property type="entry name" value="Pkinase"/>
    <property type="match status" value="1"/>
</dbReference>
<dbReference type="Proteomes" id="UP000287352">
    <property type="component" value="Unassembled WGS sequence"/>
</dbReference>
<dbReference type="OrthoDB" id="9814968at2"/>
<evidence type="ECO:0000256" key="7">
    <source>
        <dbReference type="PROSITE-ProRule" id="PRU10141"/>
    </source>
</evidence>
<evidence type="ECO:0000256" key="2">
    <source>
        <dbReference type="ARBA" id="ARBA00022527"/>
    </source>
</evidence>
<keyword evidence="8" id="KW-1133">Transmembrane helix</keyword>
<dbReference type="SMART" id="SM00220">
    <property type="entry name" value="S_TKc"/>
    <property type="match status" value="1"/>
</dbReference>
<dbReference type="InterPro" id="IPR017441">
    <property type="entry name" value="Protein_kinase_ATP_BS"/>
</dbReference>
<dbReference type="RefSeq" id="WP_126579178.1">
    <property type="nucleotide sequence ID" value="NZ_BIFR01000001.1"/>
</dbReference>
<name>A0A401ZXA0_9CHLR</name>
<accession>A0A401ZXA0</accession>
<evidence type="ECO:0000313" key="10">
    <source>
        <dbReference type="EMBL" id="GCE11465.1"/>
    </source>
</evidence>
<keyword evidence="8" id="KW-0812">Transmembrane</keyword>
<sequence>MTSVLAPDTQIDHYKIIRQLGHGGMSRVYLANDVNNQQLVVLKFPNDDLIGNIGVFERYKREAAIGHHISHPYVQRFFNIDEPRSEEYLVMEYIKGQTLREIIEHASSNPLPTTEALRITRQICEALDYCHEHGVFHRDIKPENIMVEEDGTIKIIDFGIALLEGARRVTWRGLTNTVGTPDYMAPEQIRGERGSASSDIYATGVILYELLCGHVPFEGENVFAIMNQHVTQDPPSILDCQPTLSPELATVVMKAIRRDPDKRYKTMKEMLHALQNLDEITPVAYEPEKAQMSSWKQQAILATLIIIAICLVVIAFGVLAQLAQSNH</sequence>
<dbReference type="InterPro" id="IPR000719">
    <property type="entry name" value="Prot_kinase_dom"/>
</dbReference>
<reference evidence="11" key="1">
    <citation type="submission" date="2018-12" db="EMBL/GenBank/DDBJ databases">
        <title>Tengunoibacter tsumagoiensis gen. nov., sp. nov., Dictyobacter kobayashii sp. nov., D. alpinus sp. nov., and D. joshuensis sp. nov. and description of Dictyobacteraceae fam. nov. within the order Ktedonobacterales isolated from Tengu-no-mugimeshi.</title>
        <authorList>
            <person name="Wang C.M."/>
            <person name="Zheng Y."/>
            <person name="Sakai Y."/>
            <person name="Toyoda A."/>
            <person name="Minakuchi Y."/>
            <person name="Abe K."/>
            <person name="Yokota A."/>
            <person name="Yabe S."/>
        </authorList>
    </citation>
    <scope>NUCLEOTIDE SEQUENCE [LARGE SCALE GENOMIC DNA]</scope>
    <source>
        <strain evidence="11">Uno3</strain>
    </source>
</reference>
<evidence type="ECO:0000313" key="11">
    <source>
        <dbReference type="Proteomes" id="UP000287352"/>
    </source>
</evidence>
<dbReference type="EC" id="2.7.11.1" evidence="1"/>
<dbReference type="PANTHER" id="PTHR24350">
    <property type="entry name" value="SERINE/THREONINE-PROTEIN KINASE IAL-RELATED"/>
    <property type="match status" value="1"/>
</dbReference>
<keyword evidence="3" id="KW-0808">Transferase</keyword>
<evidence type="ECO:0000256" key="4">
    <source>
        <dbReference type="ARBA" id="ARBA00022741"/>
    </source>
</evidence>
<dbReference type="FunFam" id="1.10.510.10:FF:000021">
    <property type="entry name" value="Serine/threonine protein kinase"/>
    <property type="match status" value="1"/>
</dbReference>
<feature type="transmembrane region" description="Helical" evidence="8">
    <location>
        <begin position="299"/>
        <end position="323"/>
    </location>
</feature>
<dbReference type="PROSITE" id="PS00107">
    <property type="entry name" value="PROTEIN_KINASE_ATP"/>
    <property type="match status" value="1"/>
</dbReference>
<dbReference type="InterPro" id="IPR008271">
    <property type="entry name" value="Ser/Thr_kinase_AS"/>
</dbReference>